<feature type="transmembrane region" description="Helical" evidence="5">
    <location>
        <begin position="155"/>
        <end position="175"/>
    </location>
</feature>
<keyword evidence="8" id="KW-1185">Reference proteome</keyword>
<dbReference type="SUPFAM" id="SSF103481">
    <property type="entry name" value="Multidrug resistance efflux transporter EmrE"/>
    <property type="match status" value="1"/>
</dbReference>
<dbReference type="InterPro" id="IPR050186">
    <property type="entry name" value="TPT_transporter"/>
</dbReference>
<dbReference type="Pfam" id="PF03151">
    <property type="entry name" value="TPT"/>
    <property type="match status" value="1"/>
</dbReference>
<dbReference type="AlphaFoldDB" id="W9RQL4"/>
<sequence length="461" mass="51797">MVEDDLEVKRVEKTGAKFTQSGSPGSCHRREPSFSCWCDEDVKCPLDHHLGIADASVVEDSDFELPLLQEGEIERRNLDTRRYHITKFWDISMHSNGGDSMDDSVHVGRNEKEKYEPFDIENVSAKEINVVDIPISSHNHKPSPRNLNPISVADVLKTLSFILVWYTFSLFLTLYNKSLLGNDLGKFPAPLLMNTVHFAMQAMLSKSITWYWSNRFQPNVAMSWTDYFTRVVPTALGTAMDINLSNASLVSISVTFATMCKSAAPIFLLLFAFAFRLESPSIKLSGIILIICAGILLTGLKNPLTLMSYVTPVMAVVTAILSFMLDPWHEFRRNNYFNNPWHVTRSSLLMLLGGTLAFFMVLTEYILISVTSAVTVTIAGVVKEAFTILVAVIYFGDEFTWLKGAGLLTIMVGVSLFNWYKYQKLQKGHTSEDMDSLTSNAAAKYVILEEMDEQDDASRKP</sequence>
<dbReference type="eggNOG" id="KOG1443">
    <property type="taxonomic scope" value="Eukaryota"/>
</dbReference>
<evidence type="ECO:0000256" key="4">
    <source>
        <dbReference type="ARBA" id="ARBA00023136"/>
    </source>
</evidence>
<keyword evidence="4 5" id="KW-0472">Membrane</keyword>
<feature type="transmembrane region" description="Helical" evidence="5">
    <location>
        <begin position="306"/>
        <end position="325"/>
    </location>
</feature>
<gene>
    <name evidence="7" type="ORF">L484_001304</name>
</gene>
<feature type="transmembrane region" description="Helical" evidence="5">
    <location>
        <begin position="374"/>
        <end position="395"/>
    </location>
</feature>
<comment type="subcellular location">
    <subcellularLocation>
        <location evidence="1">Membrane</location>
        <topology evidence="1">Multi-pass membrane protein</topology>
    </subcellularLocation>
</comment>
<evidence type="ECO:0000259" key="6">
    <source>
        <dbReference type="Pfam" id="PF03151"/>
    </source>
</evidence>
<dbReference type="GO" id="GO:0016020">
    <property type="term" value="C:membrane"/>
    <property type="evidence" value="ECO:0007669"/>
    <property type="project" value="UniProtKB-SubCell"/>
</dbReference>
<dbReference type="EMBL" id="KE345405">
    <property type="protein sequence ID" value="EXC03844.1"/>
    <property type="molecule type" value="Genomic_DNA"/>
</dbReference>
<feature type="transmembrane region" description="Helical" evidence="5">
    <location>
        <begin position="249"/>
        <end position="275"/>
    </location>
</feature>
<dbReference type="InterPro" id="IPR004853">
    <property type="entry name" value="Sugar_P_trans_dom"/>
</dbReference>
<dbReference type="InterPro" id="IPR037185">
    <property type="entry name" value="EmrE-like"/>
</dbReference>
<feature type="transmembrane region" description="Helical" evidence="5">
    <location>
        <begin position="345"/>
        <end position="367"/>
    </location>
</feature>
<evidence type="ECO:0000256" key="1">
    <source>
        <dbReference type="ARBA" id="ARBA00004141"/>
    </source>
</evidence>
<evidence type="ECO:0000256" key="3">
    <source>
        <dbReference type="ARBA" id="ARBA00022989"/>
    </source>
</evidence>
<proteinExistence type="predicted"/>
<protein>
    <submittedName>
        <fullName evidence="7">Putative sugar phosphate/phosphate translocator</fullName>
    </submittedName>
</protein>
<feature type="domain" description="Sugar phosphate transporter" evidence="6">
    <location>
        <begin position="157"/>
        <end position="301"/>
    </location>
</feature>
<evidence type="ECO:0000313" key="7">
    <source>
        <dbReference type="EMBL" id="EXC03844.1"/>
    </source>
</evidence>
<evidence type="ECO:0000256" key="2">
    <source>
        <dbReference type="ARBA" id="ARBA00022692"/>
    </source>
</evidence>
<name>W9RQL4_9ROSA</name>
<reference evidence="8" key="1">
    <citation type="submission" date="2013-01" db="EMBL/GenBank/DDBJ databases">
        <title>Draft Genome Sequence of a Mulberry Tree, Morus notabilis C.K. Schneid.</title>
        <authorList>
            <person name="He N."/>
            <person name="Zhao S."/>
        </authorList>
    </citation>
    <scope>NUCLEOTIDE SEQUENCE</scope>
</reference>
<evidence type="ECO:0000313" key="8">
    <source>
        <dbReference type="Proteomes" id="UP000030645"/>
    </source>
</evidence>
<organism evidence="7 8">
    <name type="scientific">Morus notabilis</name>
    <dbReference type="NCBI Taxonomy" id="981085"/>
    <lineage>
        <taxon>Eukaryota</taxon>
        <taxon>Viridiplantae</taxon>
        <taxon>Streptophyta</taxon>
        <taxon>Embryophyta</taxon>
        <taxon>Tracheophyta</taxon>
        <taxon>Spermatophyta</taxon>
        <taxon>Magnoliopsida</taxon>
        <taxon>eudicotyledons</taxon>
        <taxon>Gunneridae</taxon>
        <taxon>Pentapetalae</taxon>
        <taxon>rosids</taxon>
        <taxon>fabids</taxon>
        <taxon>Rosales</taxon>
        <taxon>Moraceae</taxon>
        <taxon>Moreae</taxon>
        <taxon>Morus</taxon>
    </lineage>
</organism>
<accession>W9RQL4</accession>
<keyword evidence="3 5" id="KW-1133">Transmembrane helix</keyword>
<dbReference type="PANTHER" id="PTHR11132">
    <property type="entry name" value="SOLUTE CARRIER FAMILY 35"/>
    <property type="match status" value="1"/>
</dbReference>
<dbReference type="STRING" id="981085.W9RQL4"/>
<dbReference type="Proteomes" id="UP000030645">
    <property type="component" value="Unassembled WGS sequence"/>
</dbReference>
<feature type="transmembrane region" description="Helical" evidence="5">
    <location>
        <begin position="401"/>
        <end position="420"/>
    </location>
</feature>
<keyword evidence="2 5" id="KW-0812">Transmembrane</keyword>
<evidence type="ECO:0000256" key="5">
    <source>
        <dbReference type="SAM" id="Phobius"/>
    </source>
</evidence>
<feature type="transmembrane region" description="Helical" evidence="5">
    <location>
        <begin position="281"/>
        <end position="299"/>
    </location>
</feature>